<dbReference type="InterPro" id="IPR006716">
    <property type="entry name" value="ERG2_sigma1_rcpt-like"/>
</dbReference>
<evidence type="ECO:0000256" key="5">
    <source>
        <dbReference type="ARBA" id="ARBA00022989"/>
    </source>
</evidence>
<dbReference type="PANTHER" id="PTHR10868">
    <property type="entry name" value="SIGMA 1-TYPE OPIOID RECEPTOR-RELATED"/>
    <property type="match status" value="1"/>
</dbReference>
<evidence type="ECO:0000256" key="7">
    <source>
        <dbReference type="ARBA" id="ARBA00029435"/>
    </source>
</evidence>
<keyword evidence="6 8" id="KW-0472">Membrane</keyword>
<keyword evidence="10" id="KW-1185">Reference proteome</keyword>
<keyword evidence="3 8" id="KW-0812">Transmembrane</keyword>
<evidence type="ECO:0000256" key="4">
    <source>
        <dbReference type="ARBA" id="ARBA00022824"/>
    </source>
</evidence>
<protein>
    <recommendedName>
        <fullName evidence="8">C-8 sterol isomerase</fullName>
        <ecNumber evidence="8">5.-.-.-</ecNumber>
    </recommendedName>
    <alternativeName>
        <fullName evidence="8">Delta-8--delta-7 sterol isomerase</fullName>
    </alternativeName>
</protein>
<feature type="transmembrane region" description="Helical" evidence="8">
    <location>
        <begin position="69"/>
        <end position="87"/>
    </location>
</feature>
<comment type="function">
    <text evidence="8">Catalyzes the reaction which results in unsaturation at C-7 in the B ring of sterols.</text>
</comment>
<name>A0A9W4UA94_9PLEO</name>
<evidence type="ECO:0000256" key="1">
    <source>
        <dbReference type="ARBA" id="ARBA00004586"/>
    </source>
</evidence>
<sequence length="283" mass="31886">MMTGSRSVPSQQLIILSSEPIRSDQSLTSVLLIRFPFLETTYKPHFVLLFLFSFRAVPAAKRPQEIMRFLTILAAIVAAISSMMYMLESHLEKFYIFNPSELHSLSQEGIAKHGNDTRAVVAHIVSSLSTTHGKHINLDEEWVFNNAGGAMGAMWIIHASITEYLIVFGSAVGTEGHSGRHTADDYFMILRGTQYAHRPGVYEPEVYPQGSLHLMKRGEVKQYMMRDTCFALEYARGWIPPMMLFGYADSECLSVECWVEGVLANRLQLFRVLSISQLSGGRR</sequence>
<evidence type="ECO:0000256" key="6">
    <source>
        <dbReference type="ARBA" id="ARBA00023136"/>
    </source>
</evidence>
<dbReference type="Pfam" id="PF04622">
    <property type="entry name" value="ERG2_Sigma1R"/>
    <property type="match status" value="1"/>
</dbReference>
<evidence type="ECO:0000256" key="8">
    <source>
        <dbReference type="RuleBase" id="RU368083"/>
    </source>
</evidence>
<dbReference type="OrthoDB" id="347124at2759"/>
<dbReference type="GO" id="GO:0005789">
    <property type="term" value="C:endoplasmic reticulum membrane"/>
    <property type="evidence" value="ECO:0007669"/>
    <property type="project" value="UniProtKB-SubCell"/>
</dbReference>
<dbReference type="GO" id="GO:0006696">
    <property type="term" value="P:ergosterol biosynthetic process"/>
    <property type="evidence" value="ECO:0007669"/>
    <property type="project" value="TreeGrafter"/>
</dbReference>
<organism evidence="9 10">
    <name type="scientific">Periconia digitata</name>
    <dbReference type="NCBI Taxonomy" id="1303443"/>
    <lineage>
        <taxon>Eukaryota</taxon>
        <taxon>Fungi</taxon>
        <taxon>Dikarya</taxon>
        <taxon>Ascomycota</taxon>
        <taxon>Pezizomycotina</taxon>
        <taxon>Dothideomycetes</taxon>
        <taxon>Pleosporomycetidae</taxon>
        <taxon>Pleosporales</taxon>
        <taxon>Massarineae</taxon>
        <taxon>Periconiaceae</taxon>
        <taxon>Periconia</taxon>
    </lineage>
</organism>
<dbReference type="Proteomes" id="UP001152607">
    <property type="component" value="Unassembled WGS sequence"/>
</dbReference>
<comment type="pathway">
    <text evidence="7 8">Steroid metabolism; ergosterol biosynthesis.</text>
</comment>
<proteinExistence type="inferred from homology"/>
<evidence type="ECO:0000256" key="2">
    <source>
        <dbReference type="ARBA" id="ARBA00007141"/>
    </source>
</evidence>
<dbReference type="EMBL" id="CAOQHR010000003">
    <property type="protein sequence ID" value="CAI6332521.1"/>
    <property type="molecule type" value="Genomic_DNA"/>
</dbReference>
<evidence type="ECO:0000313" key="9">
    <source>
        <dbReference type="EMBL" id="CAI6332521.1"/>
    </source>
</evidence>
<comment type="caution">
    <text evidence="9">The sequence shown here is derived from an EMBL/GenBank/DDBJ whole genome shotgun (WGS) entry which is preliminary data.</text>
</comment>
<dbReference type="EC" id="5.-.-.-" evidence="8"/>
<keyword evidence="4" id="KW-0256">Endoplasmic reticulum</keyword>
<dbReference type="AlphaFoldDB" id="A0A9W4UA94"/>
<comment type="similarity">
    <text evidence="2 8">Belongs to the ERG2 family.</text>
</comment>
<accession>A0A9W4UA94</accession>
<keyword evidence="5 8" id="KW-1133">Transmembrane helix</keyword>
<comment type="subcellular location">
    <subcellularLocation>
        <location evidence="1">Endoplasmic reticulum membrane</location>
    </subcellularLocation>
</comment>
<gene>
    <name evidence="9" type="ORF">PDIGIT_LOCUS5546</name>
</gene>
<dbReference type="PANTHER" id="PTHR10868:SF1">
    <property type="entry name" value="SIGMA NON-OPIOID INTRACELLULAR RECEPTOR 1"/>
    <property type="match status" value="1"/>
</dbReference>
<reference evidence="9" key="1">
    <citation type="submission" date="2023-01" db="EMBL/GenBank/DDBJ databases">
        <authorList>
            <person name="Van Ghelder C."/>
            <person name="Rancurel C."/>
        </authorList>
    </citation>
    <scope>NUCLEOTIDE SEQUENCE</scope>
    <source>
        <strain evidence="9">CNCM I-4278</strain>
    </source>
</reference>
<evidence type="ECO:0000256" key="3">
    <source>
        <dbReference type="ARBA" id="ARBA00022692"/>
    </source>
</evidence>
<evidence type="ECO:0000313" key="10">
    <source>
        <dbReference type="Proteomes" id="UP001152607"/>
    </source>
</evidence>